<keyword evidence="4" id="KW-0347">Helicase</keyword>
<feature type="domain" description="DNA2/NAM7 helicase helicase" evidence="9">
    <location>
        <begin position="1279"/>
        <end position="1566"/>
    </location>
</feature>
<dbReference type="InterPro" id="IPR024481">
    <property type="entry name" value="Helicase_Sen1_N"/>
</dbReference>
<feature type="region of interest" description="Disordered" evidence="7">
    <location>
        <begin position="1810"/>
        <end position="1930"/>
    </location>
</feature>
<dbReference type="Pfam" id="PF13087">
    <property type="entry name" value="AAA_12"/>
    <property type="match status" value="1"/>
</dbReference>
<dbReference type="STRING" id="98765.A0A2R6NQJ5"/>
<feature type="domain" description="DNA2/NAM7 helicase-like C-terminal" evidence="10">
    <location>
        <begin position="1574"/>
        <end position="1771"/>
    </location>
</feature>
<dbReference type="GO" id="GO:0005694">
    <property type="term" value="C:chromosome"/>
    <property type="evidence" value="ECO:0007669"/>
    <property type="project" value="UniProtKB-ARBA"/>
</dbReference>
<dbReference type="GO" id="GO:0004386">
    <property type="term" value="F:helicase activity"/>
    <property type="evidence" value="ECO:0007669"/>
    <property type="project" value="UniProtKB-KW"/>
</dbReference>
<name>A0A2R6NQJ5_9APHY</name>
<feature type="compositionally biased region" description="Low complexity" evidence="7">
    <location>
        <begin position="996"/>
        <end position="1010"/>
    </location>
</feature>
<feature type="compositionally biased region" description="Low complexity" evidence="7">
    <location>
        <begin position="918"/>
        <end position="929"/>
    </location>
</feature>
<organism evidence="12 13">
    <name type="scientific">Hermanssonia centrifuga</name>
    <dbReference type="NCBI Taxonomy" id="98765"/>
    <lineage>
        <taxon>Eukaryota</taxon>
        <taxon>Fungi</taxon>
        <taxon>Dikarya</taxon>
        <taxon>Basidiomycota</taxon>
        <taxon>Agaricomycotina</taxon>
        <taxon>Agaricomycetes</taxon>
        <taxon>Polyporales</taxon>
        <taxon>Meruliaceae</taxon>
        <taxon>Hermanssonia</taxon>
    </lineage>
</organism>
<dbReference type="InterPro" id="IPR056474">
    <property type="entry name" value="SEN1_barrel"/>
</dbReference>
<evidence type="ECO:0000259" key="11">
    <source>
        <dbReference type="Pfam" id="PF23576"/>
    </source>
</evidence>
<feature type="region of interest" description="Disordered" evidence="7">
    <location>
        <begin position="965"/>
        <end position="1021"/>
    </location>
</feature>
<sequence length="1947" mass="217570">MAKPTVDNEEVRIKLEQLRDTPASTQDVNDTVLGLIYKFLLSDNPQKDTALHWFCSRADKVITEAAIFLLRLHAYNGPRIDLWRSQLRRCLVGCADCVHGLQEAKVNSRHTYFGAFANDILKGFYQNFTAWELEMIVAVLKQSGLLPESSSSTGKTLHDVPPAVVYHILSDIQIFQDQRVNAVVHACVTKDVINGWPRDVPPAGLFLLLMDEDPAVRTWAHSQIAIYTTTPMQSEHFLPMYSQTLELATAAVTSRDIHNVSDANGVTVHSFPFTQDPLGLWSGYSTLLRFVPKEWFKSSGLFQVDLGHVIVSHLSATGTHFLEVMKAFLVVLARIGPALWKNEGDEYPLVVFNTIKDNAKFSDHLLSLQPGQSHWSITWMETFIKSLGDMQAFHSVFPLMIRYLCEELQHERFKDIRPDAFLVASKLFYDILFGTSSKPAEESYDFTAVWESFDIHTNTIVSVGFGKTYNTQPWTEARSLTRQLIRSALKRDIKNVYYIITTLAGVQGRNASLVAPVIRERLWQKTYETVLPGDSDALAFLFDIISPIAHIDDLLEAAYADIMQKLPNPSDAPKVLRAANHALAIFRNGFADAVSRQLDFSDSSTMLDVLRRPNVVKHIMAMMFSPVENVREPAQGVAGLALDVESRPDCFRELLSKFPETAFDGMLGFLDTFTKYALKVPEACSVSKALARCFTDIIDVLCSTPDGLLHNTSFLKSIPEPGPAVILPRWWGSMAKALTVIFQKTPRWALFFENEVMITWMRDALIFGRDMLAQRKVIESAALALSPQSSTNRGVSRIGKKMVDELQQVLLELTRWLRLTDEELLHQAFALLQSLLACFQETKITPSANVLQKLQKQIDDARKKDAGRPQTRLDSARVSRLQDAISPFMDADDEIQIISHTVRERRAERKEIRPTIKSSSRSNNVSTVSQKTSTTISSRPGLPHRVSTKSSISNYFSLEDQRKLASASSMPKFTKPARPITLPHKDDLTLPSVTGSSSEAASAVNSSSSSEDSDSEDGGDTLASLAKMQKTPAIKKPAERRQVKMLDMPSNARNPALERLNKREEARRTGLRLKPDISSLHRVLLSWDHNHKGNEPPGGKLSLLRVPDTFSDPQHYRRVFEPLLLMECWAQIQQSKEEIQEKYECSIVGRQYIDDWVDFDILITEVIKKDWSLSETDVVLLKHPDGQKSHLGKVQHSRGTPMGIQATVRTMIPSSEPGPQTNTTWVLSKTFSLTTLHREYAALMGLPYYDLCGVILQAGLMKPSTADMREVKQTMSTYQLNEPQAKAVISSLRTDGFSLIQGPPGTGKTSTICGLVQTYLSRRPKPATAIQVGRNAGPADREIPKKILLCAPSNAAIDEITYRLKEGVSGPGRQLITPKVVRVGAPKSMNVSVKDVSLDHLVEQKVNSNPDSKNSAKDAGSEISLLRSQLESVKRVRQEKLDEMSTIHDNTAKTFALEEEVRKLNKQRANLTHQLDKLRDKQKSDFRALDAIGRRFRAEVLQEADVICSTLAGAGHDLLESFDFEMVIIDEAAQAIELSSLIPLKYRCNRCVMVGDPQQLPPTVISSEASNYGYNQSLFVRLQKHRPDAVHLLSIQYRMHPQISQLPSRIFYDGRLLDGPNMDVKTAKPWHSHPKFGEYKFYNVSRGVEENGPYRSLINKAESQVAVALFNRLRQEFSTYDFDLKVGVVTMYRAQVTELRRAFERRFGPNISGVVDFNTVDGFQGQEKDIIILSCVRAGPGLQKIGFLSDVRRMNVALTRAKSSVFVLGNAATLERSETKWKNIVIDARERSRLVDADVTYFTSVGDAGVKPVSRGAKATKPASKAPTSPVLPPLSTPQQLAESSRRPSLSSMKASLQDAHIEDLPNPSPAEPGEILSEGSRKTPAEDDGEPTKPVVVPRPPPPQREEHSRPMPKSKPLVKRPKQGPNLFIPNKKVRAVRLVVHLSG</sequence>
<dbReference type="FunFam" id="3.40.50.300:FF:000326">
    <property type="entry name" value="P-loop containing nucleoside triphosphate hydrolase"/>
    <property type="match status" value="1"/>
</dbReference>
<gene>
    <name evidence="12" type="ORF">PHLCEN_2v9528</name>
</gene>
<evidence type="ECO:0000259" key="10">
    <source>
        <dbReference type="Pfam" id="PF13087"/>
    </source>
</evidence>
<dbReference type="EMBL" id="MLYV02000956">
    <property type="protein sequence ID" value="PSR74814.1"/>
    <property type="molecule type" value="Genomic_DNA"/>
</dbReference>
<reference evidence="12 13" key="1">
    <citation type="submission" date="2018-02" db="EMBL/GenBank/DDBJ databases">
        <title>Genome sequence of the basidiomycete white-rot fungus Phlebia centrifuga.</title>
        <authorList>
            <person name="Granchi Z."/>
            <person name="Peng M."/>
            <person name="de Vries R.P."/>
            <person name="Hilden K."/>
            <person name="Makela M.R."/>
            <person name="Grigoriev I."/>
            <person name="Riley R."/>
        </authorList>
    </citation>
    <scope>NUCLEOTIDE SEQUENCE [LARGE SCALE GENOMIC DNA]</scope>
    <source>
        <strain evidence="12 13">FBCC195</strain>
    </source>
</reference>
<dbReference type="GO" id="GO:0001147">
    <property type="term" value="F:transcription termination site sequence-specific DNA binding"/>
    <property type="evidence" value="ECO:0007669"/>
    <property type="project" value="TreeGrafter"/>
</dbReference>
<accession>A0A2R6NQJ5</accession>
<feature type="region of interest" description="Disordered" evidence="7">
    <location>
        <begin position="906"/>
        <end position="948"/>
    </location>
</feature>
<evidence type="ECO:0000313" key="13">
    <source>
        <dbReference type="Proteomes" id="UP000186601"/>
    </source>
</evidence>
<dbReference type="CDD" id="cd18042">
    <property type="entry name" value="DEXXQc_SETX"/>
    <property type="match status" value="1"/>
</dbReference>
<feature type="compositionally biased region" description="Low complexity" evidence="7">
    <location>
        <begin position="1817"/>
        <end position="1829"/>
    </location>
</feature>
<feature type="compositionally biased region" description="Basic residues" evidence="7">
    <location>
        <begin position="1912"/>
        <end position="1924"/>
    </location>
</feature>
<comment type="similarity">
    <text evidence="1">Belongs to the DNA2/NAM7 helicase family.</text>
</comment>
<feature type="domain" description="Helicase Sen1 N-terminal" evidence="8">
    <location>
        <begin position="83"/>
        <end position="829"/>
    </location>
</feature>
<evidence type="ECO:0000256" key="3">
    <source>
        <dbReference type="ARBA" id="ARBA00022801"/>
    </source>
</evidence>
<dbReference type="InterPro" id="IPR041677">
    <property type="entry name" value="DNA2/NAM7_AAA_11"/>
</dbReference>
<dbReference type="GO" id="GO:0016604">
    <property type="term" value="C:nuclear body"/>
    <property type="evidence" value="ECO:0007669"/>
    <property type="project" value="TreeGrafter"/>
</dbReference>
<dbReference type="InterPro" id="IPR027417">
    <property type="entry name" value="P-loop_NTPase"/>
</dbReference>
<dbReference type="InterPro" id="IPR045055">
    <property type="entry name" value="DNA2/NAM7-like"/>
</dbReference>
<dbReference type="CDD" id="cd18808">
    <property type="entry name" value="SF1_C_Upf1"/>
    <property type="match status" value="1"/>
</dbReference>
<proteinExistence type="inferred from homology"/>
<feature type="compositionally biased region" description="Polar residues" evidence="7">
    <location>
        <begin position="1841"/>
        <end position="1855"/>
    </location>
</feature>
<dbReference type="Pfam" id="PF23576">
    <property type="entry name" value="SEN1_barrel"/>
    <property type="match status" value="1"/>
</dbReference>
<feature type="coiled-coil region" evidence="6">
    <location>
        <begin position="1454"/>
        <end position="1481"/>
    </location>
</feature>
<evidence type="ECO:0000259" key="8">
    <source>
        <dbReference type="Pfam" id="PF12726"/>
    </source>
</evidence>
<evidence type="ECO:0000256" key="6">
    <source>
        <dbReference type="SAM" id="Coils"/>
    </source>
</evidence>
<evidence type="ECO:0000259" key="9">
    <source>
        <dbReference type="Pfam" id="PF13086"/>
    </source>
</evidence>
<comment type="caution">
    <text evidence="12">The sequence shown here is derived from an EMBL/GenBank/DDBJ whole genome shotgun (WGS) entry which is preliminary data.</text>
</comment>
<dbReference type="PANTHER" id="PTHR10887:SF495">
    <property type="entry name" value="HELICASE SENATAXIN ISOFORM X1-RELATED"/>
    <property type="match status" value="1"/>
</dbReference>
<dbReference type="Pfam" id="PF13086">
    <property type="entry name" value="AAA_11"/>
    <property type="match status" value="1"/>
</dbReference>
<keyword evidence="2" id="KW-0547">Nucleotide-binding</keyword>
<evidence type="ECO:0000256" key="7">
    <source>
        <dbReference type="SAM" id="MobiDB-lite"/>
    </source>
</evidence>
<dbReference type="PANTHER" id="PTHR10887">
    <property type="entry name" value="DNA2/NAM7 HELICASE FAMILY"/>
    <property type="match status" value="1"/>
</dbReference>
<evidence type="ECO:0000313" key="12">
    <source>
        <dbReference type="EMBL" id="PSR74814.1"/>
    </source>
</evidence>
<dbReference type="SUPFAM" id="SSF52540">
    <property type="entry name" value="P-loop containing nucleoside triphosphate hydrolases"/>
    <property type="match status" value="1"/>
</dbReference>
<protein>
    <submittedName>
        <fullName evidence="12">Uncharacterized protein</fullName>
    </submittedName>
</protein>
<dbReference type="OrthoDB" id="6513042at2759"/>
<evidence type="ECO:0000256" key="5">
    <source>
        <dbReference type="ARBA" id="ARBA00022840"/>
    </source>
</evidence>
<feature type="domain" description="Helicase SEN1 beta-barrel" evidence="11">
    <location>
        <begin position="1140"/>
        <end position="1229"/>
    </location>
</feature>
<dbReference type="InterPro" id="IPR041679">
    <property type="entry name" value="DNA2/NAM7-like_C"/>
</dbReference>
<dbReference type="Pfam" id="PF12726">
    <property type="entry name" value="SEN1_N"/>
    <property type="match status" value="1"/>
</dbReference>
<dbReference type="Gene3D" id="3.40.50.300">
    <property type="entry name" value="P-loop containing nucleotide triphosphate hydrolases"/>
    <property type="match status" value="2"/>
</dbReference>
<dbReference type="GO" id="GO:0006369">
    <property type="term" value="P:termination of RNA polymerase II transcription"/>
    <property type="evidence" value="ECO:0007669"/>
    <property type="project" value="TreeGrafter"/>
</dbReference>
<keyword evidence="13" id="KW-1185">Reference proteome</keyword>
<evidence type="ECO:0000256" key="2">
    <source>
        <dbReference type="ARBA" id="ARBA00022741"/>
    </source>
</evidence>
<dbReference type="InterPro" id="IPR047187">
    <property type="entry name" value="SF1_C_Upf1"/>
</dbReference>
<keyword evidence="6" id="KW-0175">Coiled coil</keyword>
<keyword evidence="5" id="KW-0067">ATP-binding</keyword>
<keyword evidence="3" id="KW-0378">Hydrolase</keyword>
<evidence type="ECO:0000256" key="1">
    <source>
        <dbReference type="ARBA" id="ARBA00007913"/>
    </source>
</evidence>
<dbReference type="Proteomes" id="UP000186601">
    <property type="component" value="Unassembled WGS sequence"/>
</dbReference>
<dbReference type="GO" id="GO:0016787">
    <property type="term" value="F:hydrolase activity"/>
    <property type="evidence" value="ECO:0007669"/>
    <property type="project" value="UniProtKB-KW"/>
</dbReference>
<dbReference type="GO" id="GO:0005524">
    <property type="term" value="F:ATP binding"/>
    <property type="evidence" value="ECO:0007669"/>
    <property type="project" value="UniProtKB-KW"/>
</dbReference>
<evidence type="ECO:0000256" key="4">
    <source>
        <dbReference type="ARBA" id="ARBA00022806"/>
    </source>
</evidence>